<evidence type="ECO:0000313" key="2">
    <source>
        <dbReference type="EMBL" id="SFL05092.1"/>
    </source>
</evidence>
<evidence type="ECO:0000256" key="1">
    <source>
        <dbReference type="SAM" id="MobiDB-lite"/>
    </source>
</evidence>
<dbReference type="AlphaFoldDB" id="A0A1I4EH66"/>
<keyword evidence="3" id="KW-1185">Reference proteome</keyword>
<proteinExistence type="predicted"/>
<protein>
    <submittedName>
        <fullName evidence="2">Uncharacterized protein</fullName>
    </submittedName>
</protein>
<name>A0A1I4EH66_9HYPH</name>
<sequence>MWSLPHRRPPGSPEGCETEDGSNRLVKRAVLAVLLAVSSSMPVAALADTPIRCLRLDDQEPIAIDNLPVKQRAAARFIQEQATLIAKKRGVAGPAVLIRLKGNDPDNPILVSWVRDPAGGAAALILQTGRFGEMHSLVDGSPIFVRSRNEPVFRPPSMEETGFSYQFFDRTTYHIHLSDVMIRTTSSEKLVRTSYRQTISTGFSYGGLPATCQAPE</sequence>
<organism evidence="2 3">
    <name type="scientific">Methylorubrum salsuginis</name>
    <dbReference type="NCBI Taxonomy" id="414703"/>
    <lineage>
        <taxon>Bacteria</taxon>
        <taxon>Pseudomonadati</taxon>
        <taxon>Pseudomonadota</taxon>
        <taxon>Alphaproteobacteria</taxon>
        <taxon>Hyphomicrobiales</taxon>
        <taxon>Methylobacteriaceae</taxon>
        <taxon>Methylorubrum</taxon>
    </lineage>
</organism>
<dbReference type="EMBL" id="FOSV01000008">
    <property type="protein sequence ID" value="SFL05092.1"/>
    <property type="molecule type" value="Genomic_DNA"/>
</dbReference>
<evidence type="ECO:0000313" key="3">
    <source>
        <dbReference type="Proteomes" id="UP000198804"/>
    </source>
</evidence>
<gene>
    <name evidence="2" type="ORF">SAMN04488125_1088</name>
</gene>
<feature type="region of interest" description="Disordered" evidence="1">
    <location>
        <begin position="1"/>
        <end position="21"/>
    </location>
</feature>
<dbReference type="Proteomes" id="UP000198804">
    <property type="component" value="Unassembled WGS sequence"/>
</dbReference>
<dbReference type="STRING" id="414703.SAMN04488125_1088"/>
<accession>A0A1I4EH66</accession>
<reference evidence="3" key="1">
    <citation type="submission" date="2016-10" db="EMBL/GenBank/DDBJ databases">
        <authorList>
            <person name="Varghese N."/>
            <person name="Submissions S."/>
        </authorList>
    </citation>
    <scope>NUCLEOTIDE SEQUENCE [LARGE SCALE GENOMIC DNA]</scope>
    <source>
        <strain evidence="3">CGMCC 1.6474</strain>
    </source>
</reference>